<dbReference type="OrthoDB" id="7859635at2"/>
<dbReference type="AlphaFoldDB" id="A0A2T5HW08"/>
<dbReference type="RefSeq" id="WP_107814766.1">
    <property type="nucleotide sequence ID" value="NZ_QAOH01000001.1"/>
</dbReference>
<dbReference type="Proteomes" id="UP000244077">
    <property type="component" value="Unassembled WGS sequence"/>
</dbReference>
<evidence type="ECO:0000313" key="3">
    <source>
        <dbReference type="Proteomes" id="UP000244077"/>
    </source>
</evidence>
<feature type="region of interest" description="Disordered" evidence="1">
    <location>
        <begin position="210"/>
        <end position="232"/>
    </location>
</feature>
<reference evidence="2 3" key="1">
    <citation type="submission" date="2018-04" db="EMBL/GenBank/DDBJ databases">
        <title>Genomic Encyclopedia of Archaeal and Bacterial Type Strains, Phase II (KMG-II): from individual species to whole genera.</title>
        <authorList>
            <person name="Goeker M."/>
        </authorList>
    </citation>
    <scope>NUCLEOTIDE SEQUENCE [LARGE SCALE GENOMIC DNA]</scope>
    <source>
        <strain evidence="2 3">DSM 100434</strain>
    </source>
</reference>
<protein>
    <submittedName>
        <fullName evidence="2">Uncharacterized protein</fullName>
    </submittedName>
</protein>
<sequence>MSATQKILIIGTSHTGAFYTARQRIKTGFPTLEVSYFGLPGRIYSSASYKDGIFRAPEDASHQLGWMTHNEIDFAPFTRILHVGERYTLNHAMRLMVFHDILEEPERTKRAFLSQAALNDLLRGLVRQRAEGLVARFGPEPLHCFLPAPYPLARSVAPGPGHEFALASLRKRPHGADWMRRYEAMIGEEMALVGLDVMLQPQETRAGQFMTEDRYARPKTETETEPGSESVDHRHMNADYGWQVFCAFAQSRLGLTPEDTHALAE</sequence>
<keyword evidence="3" id="KW-1185">Reference proteome</keyword>
<evidence type="ECO:0000256" key="1">
    <source>
        <dbReference type="SAM" id="MobiDB-lite"/>
    </source>
</evidence>
<gene>
    <name evidence="2" type="ORF">C8N42_101305</name>
</gene>
<proteinExistence type="predicted"/>
<evidence type="ECO:0000313" key="2">
    <source>
        <dbReference type="EMBL" id="PTQ75764.1"/>
    </source>
</evidence>
<comment type="caution">
    <text evidence="2">The sequence shown here is derived from an EMBL/GenBank/DDBJ whole genome shotgun (WGS) entry which is preliminary data.</text>
</comment>
<dbReference type="EMBL" id="QAOH01000001">
    <property type="protein sequence ID" value="PTQ75764.1"/>
    <property type="molecule type" value="Genomic_DNA"/>
</dbReference>
<name>A0A2T5HW08_9RHOB</name>
<accession>A0A2T5HW08</accession>
<organism evidence="2 3">
    <name type="scientific">Celeribacter persicus</name>
    <dbReference type="NCBI Taxonomy" id="1651082"/>
    <lineage>
        <taxon>Bacteria</taxon>
        <taxon>Pseudomonadati</taxon>
        <taxon>Pseudomonadota</taxon>
        <taxon>Alphaproteobacteria</taxon>
        <taxon>Rhodobacterales</taxon>
        <taxon>Roseobacteraceae</taxon>
        <taxon>Celeribacter</taxon>
    </lineage>
</organism>
<feature type="compositionally biased region" description="Basic and acidic residues" evidence="1">
    <location>
        <begin position="211"/>
        <end position="222"/>
    </location>
</feature>